<dbReference type="EMBL" id="JAKKZF010000135">
    <property type="protein sequence ID" value="MCG0067040.1"/>
    <property type="molecule type" value="Genomic_DNA"/>
</dbReference>
<sequence length="57" mass="6110">MLQEVELKAGGPAPVYGRAGSACRRGAPRPVRARPRRAEDAEDIARLEAALRRRAGG</sequence>
<organism evidence="2 3">
    <name type="scientific">Streptomyces tricolor</name>
    <dbReference type="NCBI Taxonomy" id="68277"/>
    <lineage>
        <taxon>Bacteria</taxon>
        <taxon>Bacillati</taxon>
        <taxon>Actinomycetota</taxon>
        <taxon>Actinomycetes</taxon>
        <taxon>Kitasatosporales</taxon>
        <taxon>Streptomycetaceae</taxon>
        <taxon>Streptomyces</taxon>
        <taxon>Streptomyces violaceoruber group</taxon>
    </lineage>
</organism>
<evidence type="ECO:0000313" key="2">
    <source>
        <dbReference type="EMBL" id="MCG0067040.1"/>
    </source>
</evidence>
<dbReference type="RefSeq" id="WP_158103177.1">
    <property type="nucleotide sequence ID" value="NZ_JAKKZF010000135.1"/>
</dbReference>
<proteinExistence type="predicted"/>
<name>A0ABS9JN87_9ACTN</name>
<comment type="caution">
    <text evidence="2">The sequence shown here is derived from an EMBL/GenBank/DDBJ whole genome shotgun (WGS) entry which is preliminary data.</text>
</comment>
<dbReference type="Proteomes" id="UP001299012">
    <property type="component" value="Unassembled WGS sequence"/>
</dbReference>
<feature type="region of interest" description="Disordered" evidence="1">
    <location>
        <begin position="1"/>
        <end position="39"/>
    </location>
</feature>
<accession>A0ABS9JN87</accession>
<reference evidence="2 3" key="1">
    <citation type="submission" date="2022-01" db="EMBL/GenBank/DDBJ databases">
        <title>Draft Genome Sequences of Seven Type Strains of the Genus Streptomyces.</title>
        <authorList>
            <person name="Aziz S."/>
            <person name="Coretto E."/>
            <person name="Chronakova A."/>
            <person name="Sproer C."/>
            <person name="Huber K."/>
            <person name="Nouioui I."/>
            <person name="Gross H."/>
        </authorList>
    </citation>
    <scope>NUCLEOTIDE SEQUENCE [LARGE SCALE GENOMIC DNA]</scope>
    <source>
        <strain evidence="2 3">DSM 41685</strain>
    </source>
</reference>
<protein>
    <submittedName>
        <fullName evidence="2">Uncharacterized protein</fullName>
    </submittedName>
</protein>
<evidence type="ECO:0000256" key="1">
    <source>
        <dbReference type="SAM" id="MobiDB-lite"/>
    </source>
</evidence>
<gene>
    <name evidence="2" type="ORF">L0F81_27885</name>
</gene>
<evidence type="ECO:0000313" key="3">
    <source>
        <dbReference type="Proteomes" id="UP001299012"/>
    </source>
</evidence>
<keyword evidence="3" id="KW-1185">Reference proteome</keyword>